<feature type="non-terminal residue" evidence="1">
    <location>
        <position position="101"/>
    </location>
</feature>
<dbReference type="Proteomes" id="UP000075604">
    <property type="component" value="Unassembled WGS sequence"/>
</dbReference>
<accession>A0A150PKP1</accession>
<dbReference type="EMBL" id="JELX01002267">
    <property type="protein sequence ID" value="KYF55998.1"/>
    <property type="molecule type" value="Genomic_DNA"/>
</dbReference>
<evidence type="ECO:0000313" key="1">
    <source>
        <dbReference type="EMBL" id="KYF55998.1"/>
    </source>
</evidence>
<evidence type="ECO:0000313" key="2">
    <source>
        <dbReference type="Proteomes" id="UP000075604"/>
    </source>
</evidence>
<organism evidence="1 2">
    <name type="scientific">Sorangium cellulosum</name>
    <name type="common">Polyangium cellulosum</name>
    <dbReference type="NCBI Taxonomy" id="56"/>
    <lineage>
        <taxon>Bacteria</taxon>
        <taxon>Pseudomonadati</taxon>
        <taxon>Myxococcota</taxon>
        <taxon>Polyangia</taxon>
        <taxon>Polyangiales</taxon>
        <taxon>Polyangiaceae</taxon>
        <taxon>Sorangium</taxon>
    </lineage>
</organism>
<reference evidence="1 2" key="1">
    <citation type="submission" date="2014-02" db="EMBL/GenBank/DDBJ databases">
        <title>The small core and large imbalanced accessory genome model reveals a collaborative survival strategy of Sorangium cellulosum strains in nature.</title>
        <authorList>
            <person name="Han K."/>
            <person name="Peng R."/>
            <person name="Blom J."/>
            <person name="Li Y.-Z."/>
        </authorList>
    </citation>
    <scope>NUCLEOTIDE SEQUENCE [LARGE SCALE GENOMIC DNA]</scope>
    <source>
        <strain evidence="1 2">So0157-18</strain>
    </source>
</reference>
<proteinExistence type="predicted"/>
<sequence>MRRAPWIRLLLWHASAAIPVLGAAAAFYGPALERTGGAWPAPLDDVYIHFGFARAAALGHPFSWIPGNGYSSGGTSLTYPLALAPGYLLGFRGAWLGLFAA</sequence>
<dbReference type="AlphaFoldDB" id="A0A150PKP1"/>
<protein>
    <submittedName>
        <fullName evidence="1">Uncharacterized protein</fullName>
    </submittedName>
</protein>
<name>A0A150PKP1_SORCE</name>
<gene>
    <name evidence="1" type="ORF">BE04_46105</name>
</gene>
<comment type="caution">
    <text evidence="1">The sequence shown here is derived from an EMBL/GenBank/DDBJ whole genome shotgun (WGS) entry which is preliminary data.</text>
</comment>